<protein>
    <submittedName>
        <fullName evidence="3">Kri1_C domain-containing protein</fullName>
    </submittedName>
</protein>
<dbReference type="InterPro" id="IPR008833">
    <property type="entry name" value="Surf2"/>
</dbReference>
<evidence type="ECO:0000313" key="2">
    <source>
        <dbReference type="Proteomes" id="UP000046392"/>
    </source>
</evidence>
<sequence>MKSLTKDDLLQAYPFFTLTDMGRLKCSLTGHEILDNLKSLQEFIATKKFKRALEIDQIKKEYADYLGTIENTDRLYCKVTMRDIESDPVSLKKHFEGKRFKRRLPIYLEKLEKGEPLYEDSDSEGSSFEDDVTFEERRKLCAVESESETDEDKSVNKLKGKLTKLEVLEDICMSEDEGMEGEEAEPEPKKIQKRKKKVNGLKSNKKSKVN</sequence>
<organism evidence="2 3">
    <name type="scientific">Strongyloides papillosus</name>
    <name type="common">Intestinal threadworm</name>
    <dbReference type="NCBI Taxonomy" id="174720"/>
    <lineage>
        <taxon>Eukaryota</taxon>
        <taxon>Metazoa</taxon>
        <taxon>Ecdysozoa</taxon>
        <taxon>Nematoda</taxon>
        <taxon>Chromadorea</taxon>
        <taxon>Rhabditida</taxon>
        <taxon>Tylenchina</taxon>
        <taxon>Panagrolaimomorpha</taxon>
        <taxon>Strongyloidoidea</taxon>
        <taxon>Strongyloididae</taxon>
        <taxon>Strongyloides</taxon>
    </lineage>
</organism>
<feature type="compositionally biased region" description="Acidic residues" evidence="1">
    <location>
        <begin position="173"/>
        <end position="185"/>
    </location>
</feature>
<dbReference type="PANTHER" id="PTHR34348:SF1">
    <property type="entry name" value="SURFEIT LOCUS PROTEIN 2"/>
    <property type="match status" value="1"/>
</dbReference>
<dbReference type="PANTHER" id="PTHR34348">
    <property type="entry name" value="SURFEIT LOCUS PROTEIN 2"/>
    <property type="match status" value="1"/>
</dbReference>
<feature type="region of interest" description="Disordered" evidence="1">
    <location>
        <begin position="173"/>
        <end position="210"/>
    </location>
</feature>
<keyword evidence="2" id="KW-1185">Reference proteome</keyword>
<feature type="compositionally biased region" description="Basic residues" evidence="1">
    <location>
        <begin position="191"/>
        <end position="210"/>
    </location>
</feature>
<dbReference type="Proteomes" id="UP000046392">
    <property type="component" value="Unplaced"/>
</dbReference>
<dbReference type="AlphaFoldDB" id="A0A0N5C0K6"/>
<reference evidence="3" key="1">
    <citation type="submission" date="2017-02" db="UniProtKB">
        <authorList>
            <consortium name="WormBaseParasite"/>
        </authorList>
    </citation>
    <scope>IDENTIFICATION</scope>
</reference>
<dbReference type="STRING" id="174720.A0A0N5C0K6"/>
<evidence type="ECO:0000256" key="1">
    <source>
        <dbReference type="SAM" id="MobiDB-lite"/>
    </source>
</evidence>
<dbReference type="WBParaSite" id="SPAL_0001153400.1">
    <property type="protein sequence ID" value="SPAL_0001153400.1"/>
    <property type="gene ID" value="SPAL_0001153400"/>
</dbReference>
<evidence type="ECO:0000313" key="3">
    <source>
        <dbReference type="WBParaSite" id="SPAL_0001153400.1"/>
    </source>
</evidence>
<proteinExistence type="predicted"/>
<dbReference type="Pfam" id="PF05477">
    <property type="entry name" value="SURF2"/>
    <property type="match status" value="1"/>
</dbReference>
<accession>A0A0N5C0K6</accession>
<name>A0A0N5C0K6_STREA</name>